<reference evidence="2 3" key="1">
    <citation type="submission" date="2020-08" db="EMBL/GenBank/DDBJ databases">
        <authorList>
            <person name="Newling K."/>
            <person name="Davey J."/>
            <person name="Forrester S."/>
        </authorList>
    </citation>
    <scope>NUCLEOTIDE SEQUENCE [LARGE SCALE GENOMIC DNA]</scope>
    <source>
        <strain evidence="3">Crithidia deanei Carvalho (ATCC PRA-265)</strain>
    </source>
</reference>
<organism evidence="2 3">
    <name type="scientific">Angomonas deanei</name>
    <dbReference type="NCBI Taxonomy" id="59799"/>
    <lineage>
        <taxon>Eukaryota</taxon>
        <taxon>Discoba</taxon>
        <taxon>Euglenozoa</taxon>
        <taxon>Kinetoplastea</taxon>
        <taxon>Metakinetoplastina</taxon>
        <taxon>Trypanosomatida</taxon>
        <taxon>Trypanosomatidae</taxon>
        <taxon>Strigomonadinae</taxon>
        <taxon>Angomonas</taxon>
    </lineage>
</organism>
<evidence type="ECO:0000313" key="2">
    <source>
        <dbReference type="EMBL" id="CAD2213831.1"/>
    </source>
</evidence>
<keyword evidence="3" id="KW-1185">Reference proteome</keyword>
<accession>A0A7G2C3V3</accession>
<gene>
    <name evidence="2" type="ORF">ADEAN_000127400</name>
</gene>
<dbReference type="AlphaFoldDB" id="A0A7G2C3V3"/>
<evidence type="ECO:0000256" key="1">
    <source>
        <dbReference type="SAM" id="MobiDB-lite"/>
    </source>
</evidence>
<proteinExistence type="predicted"/>
<protein>
    <submittedName>
        <fullName evidence="2">Uncharacterized protein</fullName>
    </submittedName>
</protein>
<feature type="region of interest" description="Disordered" evidence="1">
    <location>
        <begin position="79"/>
        <end position="196"/>
    </location>
</feature>
<dbReference type="EMBL" id="LR877146">
    <property type="protein sequence ID" value="CAD2213831.1"/>
    <property type="molecule type" value="Genomic_DNA"/>
</dbReference>
<sequence length="208" mass="22216">MSDSPPCSPPEVIVLREVEESRSLPHSPLDHSPPQIVLVDDSGQSFSAVERVHSVELRVERGHQASCSPVPPTLQALEPILTDTEHFSVSSAHSPERPTPATEPEDAITPPSPISSSKVEPPSMGATDSSGITNNSSSVTSDLGKTKRDRIAARRAARMANALPPLMHSRTESFSGLLPGDSNTDLTGAIPREEMPPLRLQMIRSPVA</sequence>
<feature type="compositionally biased region" description="Polar residues" evidence="1">
    <location>
        <begin position="126"/>
        <end position="143"/>
    </location>
</feature>
<name>A0A7G2C3V3_9TRYP</name>
<dbReference type="VEuPathDB" id="TriTrypDB:ADEAN_000127400"/>
<dbReference type="Proteomes" id="UP000515908">
    <property type="component" value="Chromosome 02"/>
</dbReference>
<evidence type="ECO:0000313" key="3">
    <source>
        <dbReference type="Proteomes" id="UP000515908"/>
    </source>
</evidence>